<dbReference type="Proteomes" id="UP000828390">
    <property type="component" value="Unassembled WGS sequence"/>
</dbReference>
<name>A0A9D4HBV7_DREPO</name>
<reference evidence="1" key="2">
    <citation type="submission" date="2020-11" db="EMBL/GenBank/DDBJ databases">
        <authorList>
            <person name="McCartney M.A."/>
            <person name="Auch B."/>
            <person name="Kono T."/>
            <person name="Mallez S."/>
            <person name="Becker A."/>
            <person name="Gohl D.M."/>
            <person name="Silverstein K.A.T."/>
            <person name="Koren S."/>
            <person name="Bechman K.B."/>
            <person name="Herman A."/>
            <person name="Abrahante J.E."/>
            <person name="Garbe J."/>
        </authorList>
    </citation>
    <scope>NUCLEOTIDE SEQUENCE</scope>
    <source>
        <strain evidence="1">Duluth1</strain>
        <tissue evidence="1">Whole animal</tissue>
    </source>
</reference>
<organism evidence="1 2">
    <name type="scientific">Dreissena polymorpha</name>
    <name type="common">Zebra mussel</name>
    <name type="synonym">Mytilus polymorpha</name>
    <dbReference type="NCBI Taxonomy" id="45954"/>
    <lineage>
        <taxon>Eukaryota</taxon>
        <taxon>Metazoa</taxon>
        <taxon>Spiralia</taxon>
        <taxon>Lophotrochozoa</taxon>
        <taxon>Mollusca</taxon>
        <taxon>Bivalvia</taxon>
        <taxon>Autobranchia</taxon>
        <taxon>Heteroconchia</taxon>
        <taxon>Euheterodonta</taxon>
        <taxon>Imparidentia</taxon>
        <taxon>Neoheterodontei</taxon>
        <taxon>Myida</taxon>
        <taxon>Dreissenoidea</taxon>
        <taxon>Dreissenidae</taxon>
        <taxon>Dreissena</taxon>
    </lineage>
</organism>
<accession>A0A9D4HBV7</accession>
<comment type="caution">
    <text evidence="1">The sequence shown here is derived from an EMBL/GenBank/DDBJ whole genome shotgun (WGS) entry which is preliminary data.</text>
</comment>
<reference evidence="1" key="1">
    <citation type="journal article" date="2019" name="bioRxiv">
        <title>The Genome of the Zebra Mussel, Dreissena polymorpha: A Resource for Invasive Species Research.</title>
        <authorList>
            <person name="McCartney M.A."/>
            <person name="Auch B."/>
            <person name="Kono T."/>
            <person name="Mallez S."/>
            <person name="Zhang Y."/>
            <person name="Obille A."/>
            <person name="Becker A."/>
            <person name="Abrahante J.E."/>
            <person name="Garbe J."/>
            <person name="Badalamenti J.P."/>
            <person name="Herman A."/>
            <person name="Mangelson H."/>
            <person name="Liachko I."/>
            <person name="Sullivan S."/>
            <person name="Sone E.D."/>
            <person name="Koren S."/>
            <person name="Silverstein K.A.T."/>
            <person name="Beckman K.B."/>
            <person name="Gohl D.M."/>
        </authorList>
    </citation>
    <scope>NUCLEOTIDE SEQUENCE</scope>
    <source>
        <strain evidence="1">Duluth1</strain>
        <tissue evidence="1">Whole animal</tissue>
    </source>
</reference>
<proteinExistence type="predicted"/>
<gene>
    <name evidence="1" type="ORF">DPMN_105473</name>
</gene>
<keyword evidence="2" id="KW-1185">Reference proteome</keyword>
<dbReference type="AlphaFoldDB" id="A0A9D4HBV7"/>
<dbReference type="EMBL" id="JAIWYP010000004">
    <property type="protein sequence ID" value="KAH3832195.1"/>
    <property type="molecule type" value="Genomic_DNA"/>
</dbReference>
<sequence length="74" mass="8014">MSTGRQIVGPEIPLTHYTFLCQGVDLSRCQGLPSIYGPPQEALLGPLSACSFPLMLTCAGHHTNVTFKDLSRHC</sequence>
<protein>
    <submittedName>
        <fullName evidence="1">Uncharacterized protein</fullName>
    </submittedName>
</protein>
<evidence type="ECO:0000313" key="2">
    <source>
        <dbReference type="Proteomes" id="UP000828390"/>
    </source>
</evidence>
<evidence type="ECO:0000313" key="1">
    <source>
        <dbReference type="EMBL" id="KAH3832195.1"/>
    </source>
</evidence>